<dbReference type="STRING" id="158190.SpiGrapes_0707"/>
<dbReference type="OrthoDB" id="44917at2"/>
<dbReference type="GO" id="GO:0012505">
    <property type="term" value="C:endomembrane system"/>
    <property type="evidence" value="ECO:0007669"/>
    <property type="project" value="UniProtKB-SubCell"/>
</dbReference>
<evidence type="ECO:0000256" key="7">
    <source>
        <dbReference type="SAM" id="Phobius"/>
    </source>
</evidence>
<evidence type="ECO:0000256" key="3">
    <source>
        <dbReference type="ARBA" id="ARBA00022448"/>
    </source>
</evidence>
<sequence length="398" mass="42517">MPSIANIVRVKEENVPLMNTMYFAFFTSGMMSTLIGALLPFMKTEYAMGYVLSGAVISAHQVGNFCALLIAGFLPSLIGRKKSTLVLSMGIAIGFMLATLTANPVLLLLAFAFTGIGRGSLSNITNVVISEVSENKTSALNLLHAFFAVGAFVAPFLAILSTTVFGVHWRLSAWILVAFEIVALFAIGFSSLSGKPVEKKNDCGAGFAKSGSYWLNTFILFFYLCSEASVIGWLVTYFNDTGILNTAMAQMTSSALWLCILAGRLLCASLATRVDRNLLLVILGTFQVIFFILMISVHSVVLIYLCIFGFGLAMSGTYPTTLSTMDRRFNSSTLATGTCIAVATLGAIAMPIIVGLVAHRSGIAGGLATISISLCCMLTLIVLKFVQSRRADKVVQAA</sequence>
<feature type="transmembrane region" description="Helical" evidence="7">
    <location>
        <begin position="247"/>
        <end position="266"/>
    </location>
</feature>
<evidence type="ECO:0000256" key="5">
    <source>
        <dbReference type="ARBA" id="ARBA00022989"/>
    </source>
</evidence>
<dbReference type="AlphaFoldDB" id="G8QYI5"/>
<gene>
    <name evidence="9" type="ordered locus">SpiGrapes_0707</name>
</gene>
<dbReference type="PANTHER" id="PTHR23514:SF3">
    <property type="entry name" value="BYPASS OF STOP CODON PROTEIN 6"/>
    <property type="match status" value="1"/>
</dbReference>
<dbReference type="InterPro" id="IPR051788">
    <property type="entry name" value="MFS_Transporter"/>
</dbReference>
<feature type="domain" description="Major facilitator superfamily (MFS) profile" evidence="8">
    <location>
        <begin position="17"/>
        <end position="391"/>
    </location>
</feature>
<keyword evidence="4 7" id="KW-0812">Transmembrane</keyword>
<evidence type="ECO:0000313" key="9">
    <source>
        <dbReference type="EMBL" id="AEV28548.1"/>
    </source>
</evidence>
<dbReference type="HOGENOM" id="CLU_697832_0_0_12"/>
<protein>
    <submittedName>
        <fullName evidence="9">Fucose permease</fullName>
    </submittedName>
</protein>
<keyword evidence="6 7" id="KW-0472">Membrane</keyword>
<accession>G8QYI5</accession>
<evidence type="ECO:0000256" key="4">
    <source>
        <dbReference type="ARBA" id="ARBA00022692"/>
    </source>
</evidence>
<dbReference type="Proteomes" id="UP000005632">
    <property type="component" value="Chromosome"/>
</dbReference>
<evidence type="ECO:0000256" key="1">
    <source>
        <dbReference type="ARBA" id="ARBA00004127"/>
    </source>
</evidence>
<comment type="subcellular location">
    <subcellularLocation>
        <location evidence="1">Endomembrane system</location>
        <topology evidence="1">Multi-pass membrane protein</topology>
    </subcellularLocation>
</comment>
<dbReference type="Gene3D" id="1.20.1250.20">
    <property type="entry name" value="MFS general substrate transporter like domains"/>
    <property type="match status" value="2"/>
</dbReference>
<dbReference type="InterPro" id="IPR020846">
    <property type="entry name" value="MFS_dom"/>
</dbReference>
<evidence type="ECO:0000256" key="2">
    <source>
        <dbReference type="ARBA" id="ARBA00008335"/>
    </source>
</evidence>
<dbReference type="PANTHER" id="PTHR23514">
    <property type="entry name" value="BYPASS OF STOP CODON PROTEIN 6"/>
    <property type="match status" value="1"/>
</dbReference>
<feature type="transmembrane region" description="Helical" evidence="7">
    <location>
        <begin position="47"/>
        <end position="73"/>
    </location>
</feature>
<keyword evidence="3" id="KW-0813">Transport</keyword>
<dbReference type="KEGG" id="sgp:SpiGrapes_0707"/>
<feature type="transmembrane region" description="Helical" evidence="7">
    <location>
        <begin position="334"/>
        <end position="357"/>
    </location>
</feature>
<evidence type="ECO:0000313" key="10">
    <source>
        <dbReference type="Proteomes" id="UP000005632"/>
    </source>
</evidence>
<keyword evidence="5 7" id="KW-1133">Transmembrane helix</keyword>
<feature type="transmembrane region" description="Helical" evidence="7">
    <location>
        <begin position="141"/>
        <end position="165"/>
    </location>
</feature>
<comment type="similarity">
    <text evidence="2">Belongs to the major facilitator superfamily.</text>
</comment>
<evidence type="ECO:0000259" key="8">
    <source>
        <dbReference type="PROSITE" id="PS50850"/>
    </source>
</evidence>
<feature type="transmembrane region" description="Helical" evidence="7">
    <location>
        <begin position="363"/>
        <end position="383"/>
    </location>
</feature>
<dbReference type="PROSITE" id="PS50850">
    <property type="entry name" value="MFS"/>
    <property type="match status" value="1"/>
</dbReference>
<feature type="transmembrane region" description="Helical" evidence="7">
    <location>
        <begin position="213"/>
        <end position="235"/>
    </location>
</feature>
<feature type="transmembrane region" description="Helical" evidence="7">
    <location>
        <begin position="21"/>
        <end position="41"/>
    </location>
</feature>
<name>G8QYI5_SPHPG</name>
<dbReference type="SUPFAM" id="SSF103473">
    <property type="entry name" value="MFS general substrate transporter"/>
    <property type="match status" value="1"/>
</dbReference>
<proteinExistence type="inferred from homology"/>
<dbReference type="RefSeq" id="WP_014269397.1">
    <property type="nucleotide sequence ID" value="NC_016633.1"/>
</dbReference>
<organism evidence="9 10">
    <name type="scientific">Sphaerochaeta pleomorpha (strain ATCC BAA-1885 / DSM 22778 / Grapes)</name>
    <dbReference type="NCBI Taxonomy" id="158190"/>
    <lineage>
        <taxon>Bacteria</taxon>
        <taxon>Pseudomonadati</taxon>
        <taxon>Spirochaetota</taxon>
        <taxon>Spirochaetia</taxon>
        <taxon>Spirochaetales</taxon>
        <taxon>Sphaerochaetaceae</taxon>
        <taxon>Sphaerochaeta</taxon>
    </lineage>
</organism>
<feature type="transmembrane region" description="Helical" evidence="7">
    <location>
        <begin position="301"/>
        <end position="322"/>
    </location>
</feature>
<feature type="transmembrane region" description="Helical" evidence="7">
    <location>
        <begin position="171"/>
        <end position="192"/>
    </location>
</feature>
<dbReference type="InterPro" id="IPR036259">
    <property type="entry name" value="MFS_trans_sf"/>
</dbReference>
<dbReference type="GO" id="GO:0022857">
    <property type="term" value="F:transmembrane transporter activity"/>
    <property type="evidence" value="ECO:0007669"/>
    <property type="project" value="InterPro"/>
</dbReference>
<dbReference type="GO" id="GO:0016020">
    <property type="term" value="C:membrane"/>
    <property type="evidence" value="ECO:0007669"/>
    <property type="project" value="TreeGrafter"/>
</dbReference>
<reference evidence="9 10" key="1">
    <citation type="submission" date="2011-11" db="EMBL/GenBank/DDBJ databases">
        <title>Complete sequence of Spirochaeta sp. grapes.</title>
        <authorList>
            <consortium name="US DOE Joint Genome Institute"/>
            <person name="Lucas S."/>
            <person name="Han J."/>
            <person name="Lapidus A."/>
            <person name="Cheng J.-F."/>
            <person name="Goodwin L."/>
            <person name="Pitluck S."/>
            <person name="Peters L."/>
            <person name="Ovchinnikova G."/>
            <person name="Munk A.C."/>
            <person name="Detter J.C."/>
            <person name="Han C."/>
            <person name="Tapia R."/>
            <person name="Land M."/>
            <person name="Hauser L."/>
            <person name="Kyrpides N."/>
            <person name="Ivanova N."/>
            <person name="Pagani I."/>
            <person name="Ritalahtilisa K."/>
            <person name="Loeffler F."/>
            <person name="Woyke T."/>
        </authorList>
    </citation>
    <scope>NUCLEOTIDE SEQUENCE [LARGE SCALE GENOMIC DNA]</scope>
    <source>
        <strain evidence="10">ATCC BAA-1885 / DSM 22778 / Grapes</strain>
    </source>
</reference>
<dbReference type="EMBL" id="CP003155">
    <property type="protein sequence ID" value="AEV28548.1"/>
    <property type="molecule type" value="Genomic_DNA"/>
</dbReference>
<feature type="transmembrane region" description="Helical" evidence="7">
    <location>
        <begin position="278"/>
        <end position="295"/>
    </location>
</feature>
<feature type="transmembrane region" description="Helical" evidence="7">
    <location>
        <begin position="85"/>
        <end position="102"/>
    </location>
</feature>
<dbReference type="Pfam" id="PF07690">
    <property type="entry name" value="MFS_1"/>
    <property type="match status" value="1"/>
</dbReference>
<evidence type="ECO:0000256" key="6">
    <source>
        <dbReference type="ARBA" id="ARBA00023136"/>
    </source>
</evidence>
<dbReference type="eggNOG" id="COG0738">
    <property type="taxonomic scope" value="Bacteria"/>
</dbReference>
<dbReference type="InterPro" id="IPR011701">
    <property type="entry name" value="MFS"/>
</dbReference>
<keyword evidence="10" id="KW-1185">Reference proteome</keyword>